<feature type="compositionally biased region" description="Polar residues" evidence="1">
    <location>
        <begin position="1"/>
        <end position="18"/>
    </location>
</feature>
<protein>
    <submittedName>
        <fullName evidence="3">Uncharacterized protein LOC107420324</fullName>
    </submittedName>
</protein>
<dbReference type="Proteomes" id="UP001652623">
    <property type="component" value="Chromosome 5"/>
</dbReference>
<feature type="compositionally biased region" description="Pro residues" evidence="1">
    <location>
        <begin position="25"/>
        <end position="35"/>
    </location>
</feature>
<dbReference type="RefSeq" id="XP_015884735.1">
    <property type="nucleotide sequence ID" value="XM_016029249.4"/>
</dbReference>
<gene>
    <name evidence="3" type="primary">LOC107420324</name>
</gene>
<accession>A0A6P4AG74</accession>
<keyword evidence="2" id="KW-1185">Reference proteome</keyword>
<dbReference type="KEGG" id="zju:107420324"/>
<dbReference type="PANTHER" id="PTHR31972">
    <property type="entry name" value="EXPRESSED PROTEIN"/>
    <property type="match status" value="1"/>
</dbReference>
<organism evidence="2 3">
    <name type="scientific">Ziziphus jujuba</name>
    <name type="common">Chinese jujube</name>
    <name type="synonym">Ziziphus sativa</name>
    <dbReference type="NCBI Taxonomy" id="326968"/>
    <lineage>
        <taxon>Eukaryota</taxon>
        <taxon>Viridiplantae</taxon>
        <taxon>Streptophyta</taxon>
        <taxon>Embryophyta</taxon>
        <taxon>Tracheophyta</taxon>
        <taxon>Spermatophyta</taxon>
        <taxon>Magnoliopsida</taxon>
        <taxon>eudicotyledons</taxon>
        <taxon>Gunneridae</taxon>
        <taxon>Pentapetalae</taxon>
        <taxon>rosids</taxon>
        <taxon>fabids</taxon>
        <taxon>Rosales</taxon>
        <taxon>Rhamnaceae</taxon>
        <taxon>Paliureae</taxon>
        <taxon>Ziziphus</taxon>
    </lineage>
</organism>
<dbReference type="InParanoid" id="A0A6P4AG74"/>
<sequence length="351" mass="39502">MSAHSSPFPSCFRPTTTATEKHHTPPPPPPPPPISGNPNLTTSLYHTDLAVFSLTWSRSFLGRSLHLNLLHRGFDSPPPTLLSSPSFHLHIKPFIFWKRHGSKKLAHNIYIFWELSRAKFGSGPDPQSGFYIAVVVDKVMTLLVGDLTKEAYAKTKAQKSPSPQVLFLKREHVIANKIYTTRAKFGGKIREIQIDCGFNDCTRLSFSVDNKRVLQIKRLKWKFRGNERVEIDGVPVQISWDVYNWLFENDSDDGHAVFMFKFEEEEGDNQSGQLGDKNDMALWAHQQCWNMGMNGIEWRKKGKSLSSSSVSMSSGGSSGGGSSVMEWASMEESELSGGPYGFSLLVYAWRR</sequence>
<proteinExistence type="predicted"/>
<dbReference type="GeneID" id="107420324"/>
<dbReference type="InterPro" id="IPR008586">
    <property type="entry name" value="DUF868_pln"/>
</dbReference>
<name>A0A6P4AG74_ZIZJJ</name>
<evidence type="ECO:0000313" key="2">
    <source>
        <dbReference type="Proteomes" id="UP001652623"/>
    </source>
</evidence>
<dbReference type="AlphaFoldDB" id="A0A6P4AG74"/>
<dbReference type="PANTHER" id="PTHR31972:SF3">
    <property type="entry name" value="OS09G0416600 PROTEIN"/>
    <property type="match status" value="1"/>
</dbReference>
<dbReference type="FunCoup" id="A0A6P4AG74">
    <property type="interactions" value="424"/>
</dbReference>
<evidence type="ECO:0000313" key="3">
    <source>
        <dbReference type="RefSeq" id="XP_015884735.1"/>
    </source>
</evidence>
<feature type="region of interest" description="Disordered" evidence="1">
    <location>
        <begin position="1"/>
        <end position="39"/>
    </location>
</feature>
<dbReference type="Pfam" id="PF05910">
    <property type="entry name" value="DUF868"/>
    <property type="match status" value="1"/>
</dbReference>
<evidence type="ECO:0000256" key="1">
    <source>
        <dbReference type="SAM" id="MobiDB-lite"/>
    </source>
</evidence>
<reference evidence="3" key="1">
    <citation type="submission" date="2025-08" db="UniProtKB">
        <authorList>
            <consortium name="RefSeq"/>
        </authorList>
    </citation>
    <scope>IDENTIFICATION</scope>
    <source>
        <tissue evidence="3">Seedling</tissue>
    </source>
</reference>